<dbReference type="OrthoDB" id="5448782at2"/>
<gene>
    <name evidence="1" type="ORF">DENIS_4491</name>
</gene>
<dbReference type="Proteomes" id="UP000288096">
    <property type="component" value="Unassembled WGS sequence"/>
</dbReference>
<evidence type="ECO:0008006" key="3">
    <source>
        <dbReference type="Google" id="ProtNLM"/>
    </source>
</evidence>
<proteinExistence type="predicted"/>
<dbReference type="Gene3D" id="1.10.3210.10">
    <property type="entry name" value="Hypothetical protein af1432"/>
    <property type="match status" value="1"/>
</dbReference>
<protein>
    <recommendedName>
        <fullName evidence="3">HD domain-containing protein</fullName>
    </recommendedName>
</protein>
<evidence type="ECO:0000313" key="2">
    <source>
        <dbReference type="Proteomes" id="UP000288096"/>
    </source>
</evidence>
<accession>A0A401G2P4</accession>
<reference evidence="2" key="1">
    <citation type="submission" date="2017-11" db="EMBL/GenBank/DDBJ databases">
        <authorList>
            <person name="Watanabe M."/>
            <person name="Kojima H."/>
        </authorList>
    </citation>
    <scope>NUCLEOTIDE SEQUENCE [LARGE SCALE GENOMIC DNA]</scope>
    <source>
        <strain evidence="2">Tokyo 01</strain>
    </source>
</reference>
<keyword evidence="2" id="KW-1185">Reference proteome</keyword>
<comment type="caution">
    <text evidence="1">The sequence shown here is derived from an EMBL/GenBank/DDBJ whole genome shotgun (WGS) entry which is preliminary data.</text>
</comment>
<name>A0A401G2P4_9BACT</name>
<dbReference type="EMBL" id="BEXT01000001">
    <property type="protein sequence ID" value="GBC63497.1"/>
    <property type="molecule type" value="Genomic_DNA"/>
</dbReference>
<reference evidence="2" key="2">
    <citation type="submission" date="2019-01" db="EMBL/GenBank/DDBJ databases">
        <title>Genome sequence of Desulfonema ishimotonii strain Tokyo 01.</title>
        <authorList>
            <person name="Fukui M."/>
        </authorList>
    </citation>
    <scope>NUCLEOTIDE SEQUENCE [LARGE SCALE GENOMIC DNA]</scope>
    <source>
        <strain evidence="2">Tokyo 01</strain>
    </source>
</reference>
<organism evidence="1 2">
    <name type="scientific">Desulfonema ishimotonii</name>
    <dbReference type="NCBI Taxonomy" id="45657"/>
    <lineage>
        <taxon>Bacteria</taxon>
        <taxon>Pseudomonadati</taxon>
        <taxon>Thermodesulfobacteriota</taxon>
        <taxon>Desulfobacteria</taxon>
        <taxon>Desulfobacterales</taxon>
        <taxon>Desulfococcaceae</taxon>
        <taxon>Desulfonema</taxon>
    </lineage>
</organism>
<sequence length="253" mass="28423">MTEIYARIRSRARQIACQYPAPAFYGDFPGANAFSRRFFETDVLILKIRRFVAEHLENDFGHGLQHAVRVSLDAGALIFIESRQAGGDTDAVRHNVRLAQCAGLLHDVKRREKNHARAGADYAQKLLKSCLLPAADIEKVVLAIRNHEAFTTPSPPPTPAGRLLSDCLYDADKFRWGPDNFTDTVWDMAASLEIPIREFACRYAGGMEKLASIRATFRSDTGKIYGPQFIDIGIAIGDRVYDIIQTEFIRHLR</sequence>
<dbReference type="SUPFAM" id="SSF109604">
    <property type="entry name" value="HD-domain/PDEase-like"/>
    <property type="match status" value="1"/>
</dbReference>
<evidence type="ECO:0000313" key="1">
    <source>
        <dbReference type="EMBL" id="GBC63497.1"/>
    </source>
</evidence>
<dbReference type="RefSeq" id="WP_124330558.1">
    <property type="nucleotide sequence ID" value="NZ_BEXT01000001.1"/>
</dbReference>
<dbReference type="AlphaFoldDB" id="A0A401G2P4"/>